<proteinExistence type="predicted"/>
<sequence>MARKSSGCTICEKSDLASICAVCVNCRTCIVANRNHSIHNGFGFLNNEQREPEPPMVMFLVNPDGERKDGSSGPFDQICNAHLPRGLDPHSVPSKELAASLE</sequence>
<dbReference type="Proteomes" id="UP000797356">
    <property type="component" value="Chromosome 3"/>
</dbReference>
<gene>
    <name evidence="1" type="ORF">COCNU_03G006420</name>
</gene>
<accession>A0A8K0I2J0</accession>
<comment type="caution">
    <text evidence="1">The sequence shown here is derived from an EMBL/GenBank/DDBJ whole genome shotgun (WGS) entry which is preliminary data.</text>
</comment>
<dbReference type="AlphaFoldDB" id="A0A8K0I2J0"/>
<evidence type="ECO:0000313" key="2">
    <source>
        <dbReference type="Proteomes" id="UP000797356"/>
    </source>
</evidence>
<keyword evidence="2" id="KW-1185">Reference proteome</keyword>
<protein>
    <submittedName>
        <fullName evidence="1">Uncharacterized protein</fullName>
    </submittedName>
</protein>
<organism evidence="1 2">
    <name type="scientific">Cocos nucifera</name>
    <name type="common">Coconut palm</name>
    <dbReference type="NCBI Taxonomy" id="13894"/>
    <lineage>
        <taxon>Eukaryota</taxon>
        <taxon>Viridiplantae</taxon>
        <taxon>Streptophyta</taxon>
        <taxon>Embryophyta</taxon>
        <taxon>Tracheophyta</taxon>
        <taxon>Spermatophyta</taxon>
        <taxon>Magnoliopsida</taxon>
        <taxon>Liliopsida</taxon>
        <taxon>Arecaceae</taxon>
        <taxon>Arecoideae</taxon>
        <taxon>Cocoseae</taxon>
        <taxon>Attaleinae</taxon>
        <taxon>Cocos</taxon>
    </lineage>
</organism>
<reference evidence="1" key="2">
    <citation type="submission" date="2019-07" db="EMBL/GenBank/DDBJ databases">
        <authorList>
            <person name="Yang Y."/>
            <person name="Bocs S."/>
            <person name="Baudouin L."/>
        </authorList>
    </citation>
    <scope>NUCLEOTIDE SEQUENCE</scope>
    <source>
        <tissue evidence="1">Spear leaf of Hainan Tall coconut</tissue>
    </source>
</reference>
<dbReference type="OrthoDB" id="2019752at2759"/>
<dbReference type="EMBL" id="CM017874">
    <property type="protein sequence ID" value="KAG1334523.1"/>
    <property type="molecule type" value="Genomic_DNA"/>
</dbReference>
<evidence type="ECO:0000313" key="1">
    <source>
        <dbReference type="EMBL" id="KAG1334523.1"/>
    </source>
</evidence>
<reference evidence="1" key="1">
    <citation type="journal article" date="2017" name="Gigascience">
        <title>The genome draft of coconut (Cocos nucifera).</title>
        <authorList>
            <person name="Xiao Y."/>
            <person name="Xu P."/>
            <person name="Fan H."/>
            <person name="Baudouin L."/>
            <person name="Xia W."/>
            <person name="Bocs S."/>
            <person name="Xu J."/>
            <person name="Li Q."/>
            <person name="Guo A."/>
            <person name="Zhou L."/>
            <person name="Li J."/>
            <person name="Wu Y."/>
            <person name="Ma Z."/>
            <person name="Armero A."/>
            <person name="Issali A.E."/>
            <person name="Liu N."/>
            <person name="Peng M."/>
            <person name="Yang Y."/>
        </authorList>
    </citation>
    <scope>NUCLEOTIDE SEQUENCE</scope>
    <source>
        <tissue evidence="1">Spear leaf of Hainan Tall coconut</tissue>
    </source>
</reference>
<name>A0A8K0I2J0_COCNU</name>